<dbReference type="EMBL" id="JACOQI010000089">
    <property type="protein sequence ID" value="MBC5772384.1"/>
    <property type="molecule type" value="Genomic_DNA"/>
</dbReference>
<keyword evidence="2" id="KW-1185">Reference proteome</keyword>
<dbReference type="RefSeq" id="WP_187016480.1">
    <property type="nucleotide sequence ID" value="NZ_JACOQI010000089.1"/>
</dbReference>
<accession>A0A923S908</accession>
<evidence type="ECO:0000313" key="2">
    <source>
        <dbReference type="Proteomes" id="UP000620327"/>
    </source>
</evidence>
<protein>
    <submittedName>
        <fullName evidence="1">Uncharacterized protein</fullName>
    </submittedName>
</protein>
<evidence type="ECO:0000313" key="1">
    <source>
        <dbReference type="EMBL" id="MBC5772384.1"/>
    </source>
</evidence>
<dbReference type="Proteomes" id="UP000620327">
    <property type="component" value="Unassembled WGS sequence"/>
</dbReference>
<name>A0A923S908_9FIRM</name>
<sequence length="111" mass="12900">MYMHDWKETQLAGLESDFNLQGTELDGAEILLASYTYEDYSGSAYVLFRKDGKLWEVYGSHCSCYGLEEDQWEPEETNLENLERLVDKAHWTVSDCHAELVEIVRKLRAES</sequence>
<organism evidence="1 2">
    <name type="scientific">Dysosmobacter segnis</name>
    <dbReference type="NCBI Taxonomy" id="2763042"/>
    <lineage>
        <taxon>Bacteria</taxon>
        <taxon>Bacillati</taxon>
        <taxon>Bacillota</taxon>
        <taxon>Clostridia</taxon>
        <taxon>Eubacteriales</taxon>
        <taxon>Oscillospiraceae</taxon>
        <taxon>Dysosmobacter</taxon>
    </lineage>
</organism>
<proteinExistence type="predicted"/>
<dbReference type="AlphaFoldDB" id="A0A923S908"/>
<comment type="caution">
    <text evidence="1">The sequence shown here is derived from an EMBL/GenBank/DDBJ whole genome shotgun (WGS) entry which is preliminary data.</text>
</comment>
<gene>
    <name evidence="1" type="ORF">H8Z83_19130</name>
</gene>
<reference evidence="1" key="1">
    <citation type="submission" date="2020-08" db="EMBL/GenBank/DDBJ databases">
        <title>Genome public.</title>
        <authorList>
            <person name="Liu C."/>
            <person name="Sun Q."/>
        </authorList>
    </citation>
    <scope>NUCLEOTIDE SEQUENCE</scope>
    <source>
        <strain evidence="1">BX15</strain>
    </source>
</reference>